<dbReference type="PANTHER" id="PTHR42832">
    <property type="entry name" value="AMINO ACID AMINOTRANSFERASE"/>
    <property type="match status" value="1"/>
</dbReference>
<evidence type="ECO:0000256" key="3">
    <source>
        <dbReference type="ARBA" id="ARBA00022679"/>
    </source>
</evidence>
<dbReference type="EC" id="2.6.1.-" evidence="4"/>
<accession>W2C623</accession>
<dbReference type="InterPro" id="IPR050881">
    <property type="entry name" value="LL-DAP_aminotransferase"/>
</dbReference>
<keyword evidence="2 4" id="KW-0032">Aminotransferase</keyword>
<dbReference type="EMBL" id="AYUF01000425">
    <property type="protein sequence ID" value="ETK01942.1"/>
    <property type="molecule type" value="Genomic_DNA"/>
</dbReference>
<dbReference type="InterPro" id="IPR004838">
    <property type="entry name" value="NHTrfase_class1_PyrdxlP-BS"/>
</dbReference>
<dbReference type="Proteomes" id="UP000018837">
    <property type="component" value="Unassembled WGS sequence"/>
</dbReference>
<dbReference type="PROSITE" id="PS00105">
    <property type="entry name" value="AA_TRANSFER_CLASS_1"/>
    <property type="match status" value="1"/>
</dbReference>
<reference evidence="6 7" key="1">
    <citation type="submission" date="2013-11" db="EMBL/GenBank/DDBJ databases">
        <title>Single cell genomics of uncultured Tannerella BU063 (oral taxon 286).</title>
        <authorList>
            <person name="Beall C.J."/>
            <person name="Campbell A.G."/>
            <person name="Griffen A.L."/>
            <person name="Podar M."/>
            <person name="Leys E.J."/>
        </authorList>
    </citation>
    <scope>NUCLEOTIDE SEQUENCE [LARGE SCALE GENOMIC DNA]</scope>
    <source>
        <strain evidence="6">Cell 2</strain>
    </source>
</reference>
<dbReference type="InterPro" id="IPR004839">
    <property type="entry name" value="Aminotransferase_I/II_large"/>
</dbReference>
<dbReference type="SUPFAM" id="SSF53383">
    <property type="entry name" value="PLP-dependent transferases"/>
    <property type="match status" value="1"/>
</dbReference>
<sequence length="402" mass="45115">MNKENKAFSVRPAYRVGTVQEYYFSKKLKEVAAMNAAGKRVISLGIGSPDLPPSEVAVKTFQREVARPDVHGYQPYTGMPELRRGYATWYEQWYGVTLDADREVLPLIGSKEGILHVSMAFLNPGEGVLVPNPGYPTYSSVSRLVGAELVPYTLEASRGWQPDFEALERLVAEREAALCPPIKLMWVNYPNMPTGADASDKLLERLVDFGRRHGIVICHDNPYSFILNDHPRSILAVKGAKEVCIELNSMSKAHNMPGWRMAMLASNAQFVSWILRVKSNVDSGQFRPMQSAVVEALKAPREWYDGMNAVYRRRRVLAERIMDALGCQYDRKQVGLFLWGRVPVSAQSGEALADRVLQQAHVFITPGFIFGSAGDQYVRISLCCPEEALEEALERVKMKIEK</sequence>
<feature type="domain" description="Aminotransferase class I/classII large" evidence="5">
    <location>
        <begin position="40"/>
        <end position="396"/>
    </location>
</feature>
<organism evidence="6 7">
    <name type="scientific">Tannerella sp. oral taxon BU063 isolate Cell 2</name>
    <dbReference type="NCBI Taxonomy" id="1411148"/>
    <lineage>
        <taxon>Bacteria</taxon>
        <taxon>Pseudomonadati</taxon>
        <taxon>Bacteroidota</taxon>
        <taxon>Bacteroidia</taxon>
        <taxon>Bacteroidales</taxon>
        <taxon>Tannerellaceae</taxon>
        <taxon>Tannerella</taxon>
    </lineage>
</organism>
<keyword evidence="3 4" id="KW-0808">Transferase</keyword>
<protein>
    <recommendedName>
        <fullName evidence="4">Aminotransferase</fullName>
        <ecNumber evidence="4">2.6.1.-</ecNumber>
    </recommendedName>
</protein>
<evidence type="ECO:0000313" key="6">
    <source>
        <dbReference type="EMBL" id="ETK01942.1"/>
    </source>
</evidence>
<dbReference type="PATRIC" id="fig|1411148.3.peg.1066"/>
<dbReference type="PANTHER" id="PTHR42832:SF3">
    <property type="entry name" value="L-GLUTAMINE--4-(METHYLSULFANYL)-2-OXOBUTANOATE AMINOTRANSFERASE"/>
    <property type="match status" value="1"/>
</dbReference>
<dbReference type="InterPro" id="IPR015421">
    <property type="entry name" value="PyrdxlP-dep_Trfase_major"/>
</dbReference>
<evidence type="ECO:0000313" key="7">
    <source>
        <dbReference type="Proteomes" id="UP000018837"/>
    </source>
</evidence>
<evidence type="ECO:0000256" key="2">
    <source>
        <dbReference type="ARBA" id="ARBA00022576"/>
    </source>
</evidence>
<dbReference type="Gene3D" id="3.40.640.10">
    <property type="entry name" value="Type I PLP-dependent aspartate aminotransferase-like (Major domain)"/>
    <property type="match status" value="1"/>
</dbReference>
<evidence type="ECO:0000256" key="4">
    <source>
        <dbReference type="RuleBase" id="RU000481"/>
    </source>
</evidence>
<dbReference type="InterPro" id="IPR015424">
    <property type="entry name" value="PyrdxlP-dep_Trfase"/>
</dbReference>
<dbReference type="GO" id="GO:0030170">
    <property type="term" value="F:pyridoxal phosphate binding"/>
    <property type="evidence" value="ECO:0007669"/>
    <property type="project" value="InterPro"/>
</dbReference>
<dbReference type="CDD" id="cd00609">
    <property type="entry name" value="AAT_like"/>
    <property type="match status" value="1"/>
</dbReference>
<name>W2C623_9BACT</name>
<dbReference type="AlphaFoldDB" id="W2C623"/>
<dbReference type="Gene3D" id="3.90.1150.10">
    <property type="entry name" value="Aspartate Aminotransferase, domain 1"/>
    <property type="match status" value="1"/>
</dbReference>
<comment type="caution">
    <text evidence="6">The sequence shown here is derived from an EMBL/GenBank/DDBJ whole genome shotgun (WGS) entry which is preliminary data.</text>
</comment>
<evidence type="ECO:0000259" key="5">
    <source>
        <dbReference type="Pfam" id="PF00155"/>
    </source>
</evidence>
<proteinExistence type="inferred from homology"/>
<dbReference type="Pfam" id="PF00155">
    <property type="entry name" value="Aminotran_1_2"/>
    <property type="match status" value="1"/>
</dbReference>
<evidence type="ECO:0000256" key="1">
    <source>
        <dbReference type="ARBA" id="ARBA00001933"/>
    </source>
</evidence>
<dbReference type="GO" id="GO:0008483">
    <property type="term" value="F:transaminase activity"/>
    <property type="evidence" value="ECO:0007669"/>
    <property type="project" value="UniProtKB-KW"/>
</dbReference>
<dbReference type="InterPro" id="IPR015422">
    <property type="entry name" value="PyrdxlP-dep_Trfase_small"/>
</dbReference>
<comment type="similarity">
    <text evidence="4">Belongs to the class-I pyridoxal-phosphate-dependent aminotransferase family.</text>
</comment>
<comment type="cofactor">
    <cofactor evidence="1 4">
        <name>pyridoxal 5'-phosphate</name>
        <dbReference type="ChEBI" id="CHEBI:597326"/>
    </cofactor>
</comment>
<gene>
    <name evidence="6" type="ORF">N425_07030</name>
</gene>